<protein>
    <recommendedName>
        <fullName evidence="3">DUF2345 domain-containing protein</fullName>
    </recommendedName>
</protein>
<keyword evidence="2" id="KW-1185">Reference proteome</keyword>
<dbReference type="AlphaFoldDB" id="A0A419N7Q5"/>
<dbReference type="EMBL" id="RAHH01000014">
    <property type="protein sequence ID" value="RJT43515.1"/>
    <property type="molecule type" value="Genomic_DNA"/>
</dbReference>
<reference evidence="1 2" key="1">
    <citation type="submission" date="2018-09" db="EMBL/GenBank/DDBJ databases">
        <authorList>
            <person name="Le Fleche-Mateos A."/>
        </authorList>
    </citation>
    <scope>NUCLEOTIDE SEQUENCE [LARGE SCALE GENOMIC DNA]</scope>
    <source>
        <strain evidence="1 2">DSM 27399</strain>
    </source>
</reference>
<comment type="caution">
    <text evidence="1">The sequence shown here is derived from an EMBL/GenBank/DDBJ whole genome shotgun (WGS) entry which is preliminary data.</text>
</comment>
<gene>
    <name evidence="1" type="ORF">D6C13_13070</name>
</gene>
<dbReference type="RefSeq" id="WP_120133172.1">
    <property type="nucleotide sequence ID" value="NZ_RAHH01000014.1"/>
</dbReference>
<evidence type="ECO:0000313" key="2">
    <source>
        <dbReference type="Proteomes" id="UP000284908"/>
    </source>
</evidence>
<sequence>MLDTKEIPTAQNDNTTRKDADEVIFSSEKKITLSCGKSSITLYPNGKIVLKGDYILSDAEGVNRLSGGRIDIN</sequence>
<evidence type="ECO:0008006" key="3">
    <source>
        <dbReference type="Google" id="ProtNLM"/>
    </source>
</evidence>
<organism evidence="1 2">
    <name type="scientific">Rahnella woolbedingensis</name>
    <dbReference type="NCBI Taxonomy" id="1510574"/>
    <lineage>
        <taxon>Bacteria</taxon>
        <taxon>Pseudomonadati</taxon>
        <taxon>Pseudomonadota</taxon>
        <taxon>Gammaproteobacteria</taxon>
        <taxon>Enterobacterales</taxon>
        <taxon>Yersiniaceae</taxon>
        <taxon>Rahnella</taxon>
    </lineage>
</organism>
<accession>A0A419N7Q5</accession>
<proteinExistence type="predicted"/>
<dbReference type="Proteomes" id="UP000284908">
    <property type="component" value="Unassembled WGS sequence"/>
</dbReference>
<evidence type="ECO:0000313" key="1">
    <source>
        <dbReference type="EMBL" id="RJT43515.1"/>
    </source>
</evidence>
<name>A0A419N7Q5_9GAMM</name>
<dbReference type="OrthoDB" id="3078443at2"/>